<proteinExistence type="predicted"/>
<name>A0A514Z8A8_9LACT</name>
<evidence type="ECO:0000313" key="2">
    <source>
        <dbReference type="Proteomes" id="UP000315128"/>
    </source>
</evidence>
<dbReference type="RefSeq" id="WP_142766401.1">
    <property type="nucleotide sequence ID" value="NZ_CP041356.1"/>
</dbReference>
<evidence type="ECO:0000313" key="1">
    <source>
        <dbReference type="EMBL" id="QDK70822.1"/>
    </source>
</evidence>
<dbReference type="SUPFAM" id="SSF52540">
    <property type="entry name" value="P-loop containing nucleoside triphosphate hydrolases"/>
    <property type="match status" value="1"/>
</dbReference>
<dbReference type="GO" id="GO:0016301">
    <property type="term" value="F:kinase activity"/>
    <property type="evidence" value="ECO:0007669"/>
    <property type="project" value="UniProtKB-KW"/>
</dbReference>
<dbReference type="InterPro" id="IPR027417">
    <property type="entry name" value="P-loop_NTPase"/>
</dbReference>
<dbReference type="AlphaFoldDB" id="A0A514Z8A8"/>
<dbReference type="Proteomes" id="UP000315128">
    <property type="component" value="Chromosome"/>
</dbReference>
<keyword evidence="1" id="KW-0418">Kinase</keyword>
<keyword evidence="1" id="KW-0808">Transferase</keyword>
<dbReference type="KEGG" id="lack:FLP15_06220"/>
<reference evidence="1 2" key="1">
    <citation type="submission" date="2019-07" db="EMBL/GenBank/DDBJ databases">
        <title>Genome sequencing of KACC 19320.</title>
        <authorList>
            <person name="Heo J."/>
            <person name="Kim S.-J."/>
            <person name="Kim J.-S."/>
            <person name="Hong S.-B."/>
            <person name="Kwon S.-W."/>
        </authorList>
    </citation>
    <scope>NUCLEOTIDE SEQUENCE [LARGE SCALE GENOMIC DNA]</scope>
    <source>
        <strain evidence="1 2">KACC 19320</strain>
    </source>
</reference>
<gene>
    <name evidence="1" type="ORF">FLP15_06220</name>
</gene>
<dbReference type="OrthoDB" id="1201990at2"/>
<dbReference type="PANTHER" id="PTHR37816:SF3">
    <property type="entry name" value="MODULATES DNA TOPOLOGY"/>
    <property type="match status" value="1"/>
</dbReference>
<accession>A0A514Z8A8</accession>
<keyword evidence="2" id="KW-1185">Reference proteome</keyword>
<dbReference type="EMBL" id="CP041356">
    <property type="protein sequence ID" value="QDK70822.1"/>
    <property type="molecule type" value="Genomic_DNA"/>
</dbReference>
<dbReference type="Gene3D" id="3.40.50.300">
    <property type="entry name" value="P-loop containing nucleotide triphosphate hydrolases"/>
    <property type="match status" value="1"/>
</dbReference>
<sequence length="177" mass="20890">MKIILIGSSGSGKSTLTRELSVLTESSVLHLDRVFHAAEHHQREVLRQTTREFIATHECWIIDGNYGSTLDERIPFADVIIWLKVPRLTTLMRVIKRSIKVRCLGQKRLDMASEFVEKWDKEYLEFLKFVWNFPKTEFPQIEENLTKFDAWDKVVILKNRKDKAKYLNTLQKIQKIK</sequence>
<dbReference type="PANTHER" id="PTHR37816">
    <property type="entry name" value="YALI0E33011P"/>
    <property type="match status" value="1"/>
</dbReference>
<dbReference type="InterPro" id="IPR052922">
    <property type="entry name" value="Cytidylate_Kinase-2"/>
</dbReference>
<organism evidence="1 2">
    <name type="scientific">Lactococcus protaetiae</name>
    <dbReference type="NCBI Taxonomy" id="2592653"/>
    <lineage>
        <taxon>Bacteria</taxon>
        <taxon>Bacillati</taxon>
        <taxon>Bacillota</taxon>
        <taxon>Bacilli</taxon>
        <taxon>Lactobacillales</taxon>
        <taxon>Streptococcaceae</taxon>
        <taxon>Lactococcus</taxon>
    </lineage>
</organism>
<protein>
    <submittedName>
        <fullName evidence="1">Adenylate kinase</fullName>
    </submittedName>
</protein>